<dbReference type="Pfam" id="PF16770">
    <property type="entry name" value="RTT107_BRCT_5"/>
    <property type="match status" value="1"/>
</dbReference>
<dbReference type="CDD" id="cd18438">
    <property type="entry name" value="BRCT_BRC1_like_rpt4"/>
    <property type="match status" value="1"/>
</dbReference>
<dbReference type="Pfam" id="PF12738">
    <property type="entry name" value="PTCB-BRCT"/>
    <property type="match status" value="1"/>
</dbReference>
<dbReference type="InterPro" id="IPR036420">
    <property type="entry name" value="BRCT_dom_sf"/>
</dbReference>
<feature type="region of interest" description="Disordered" evidence="1">
    <location>
        <begin position="444"/>
        <end position="543"/>
    </location>
</feature>
<accession>A0A8H8RTK5</accession>
<dbReference type="InterPro" id="IPR053036">
    <property type="entry name" value="CellCycle_DNARepair_Reg"/>
</dbReference>
<dbReference type="CDD" id="cd18439">
    <property type="entry name" value="BRCT_BRC1_like_rpt6"/>
    <property type="match status" value="1"/>
</dbReference>
<dbReference type="FunFam" id="3.40.50.10190:FF:000066">
    <property type="entry name" value="BRCT domain protein (Eurofung)"/>
    <property type="match status" value="1"/>
</dbReference>
<feature type="domain" description="BRCT" evidence="2">
    <location>
        <begin position="335"/>
        <end position="407"/>
    </location>
</feature>
<comment type="caution">
    <text evidence="3">The sequence shown here is derived from an EMBL/GenBank/DDBJ whole genome shotgun (WGS) entry which is preliminary data.</text>
</comment>
<dbReference type="PANTHER" id="PTHR47667:SF1">
    <property type="entry name" value="REGULATOR OF TY1 TRANSPOSITION PROTEIN 107"/>
    <property type="match status" value="1"/>
</dbReference>
<dbReference type="EMBL" id="QGMI01000438">
    <property type="protein sequence ID" value="TVY40689.1"/>
    <property type="molecule type" value="Genomic_DNA"/>
</dbReference>
<proteinExistence type="predicted"/>
<feature type="region of interest" description="Disordered" evidence="1">
    <location>
        <begin position="564"/>
        <end position="616"/>
    </location>
</feature>
<feature type="compositionally biased region" description="Acidic residues" evidence="1">
    <location>
        <begin position="592"/>
        <end position="602"/>
    </location>
</feature>
<evidence type="ECO:0000256" key="1">
    <source>
        <dbReference type="SAM" id="MobiDB-lite"/>
    </source>
</evidence>
<feature type="domain" description="BRCT" evidence="2">
    <location>
        <begin position="731"/>
        <end position="842"/>
    </location>
</feature>
<feature type="domain" description="BRCT" evidence="2">
    <location>
        <begin position="102"/>
        <end position="192"/>
    </location>
</feature>
<keyword evidence="4" id="KW-1185">Reference proteome</keyword>
<organism evidence="3 4">
    <name type="scientific">Lachnellula occidentalis</name>
    <dbReference type="NCBI Taxonomy" id="215460"/>
    <lineage>
        <taxon>Eukaryota</taxon>
        <taxon>Fungi</taxon>
        <taxon>Dikarya</taxon>
        <taxon>Ascomycota</taxon>
        <taxon>Pezizomycotina</taxon>
        <taxon>Leotiomycetes</taxon>
        <taxon>Helotiales</taxon>
        <taxon>Lachnaceae</taxon>
        <taxon>Lachnellula</taxon>
    </lineage>
</organism>
<dbReference type="Proteomes" id="UP000443090">
    <property type="component" value="Unassembled WGS sequence"/>
</dbReference>
<dbReference type="Gene3D" id="3.40.50.10190">
    <property type="entry name" value="BRCT domain"/>
    <property type="match status" value="5"/>
</dbReference>
<dbReference type="CDD" id="cd18436">
    <property type="entry name" value="BRCT_BRC1_like_rpt2"/>
    <property type="match status" value="1"/>
</dbReference>
<sequence>MGEPGNPIFDNCVFAFWESRDLPEATIDQLQKTLEDHAGEISPNDDDGKINLEDVTHIISTTSDFPQYSEARRNMISVVKPAWITQSLLKNKQAQPRPYTPDPNLIFSDITISCADIPTGDKDAIIGAVLAMGGAESNSLTKLTTHICALTVDHPKCQQAIEKGLKCKIVLPHWFDDCLKLGKRIDERPYCLPDPEIFQMKPEDALAIPDSDRLLGASSPHPDTLPISTNNLRHLDVFRNKKVMMSKDLEINSRLLKVLEDLIVNGDGSITNSVHNADMFVCHWREGRDYTIASRAGIDVGNLSWLYHLITYNEWTSPLRRLLHYPIPREGVPGFEKFRITLSNYGGEARTYLENLVSVSGAEFTKSMKQDNTHLITARKSSEKCQAAEEWNIDMVNHLWIEESYAKCEVQKLSNPRYNHFPPRTNLGEIIGQTQFDPAVLESRYFPRDPTPSPLDPKPLRRPVMHEKDQNQSSSKMSEDDVDEGEEKEKRPAKAKKSAVTRPRSKSTTALVSTPAPNRRISAGKENDTPSSTRSAKDKARASIHGLSADIALYEKEKKRKGPIWGGERAANNIDKQKSLKRRSSSPANLASEEEEFSEEEDTRTPKRQRISKPANTLPPIGIRLLVTSYQGWISNVNKEDADKKKLRDLGVHVVQDPSSCTHLAAPAIVRTKKFLAALASGPTIVRSEFIDACIKDGEVPDASAFALKDTSNEKKFDLKLKDAVARAKANKRLLLRHVPIYCSEIIPNKPETYKDIVQANGGTLTLFRGKPFAKKVNPEEDEGGNEPVYLLSGTTEKEKAMWPMFREEARKGNMVPRIVSSDWILDTAMTQRLLWNDDYLLDDK</sequence>
<dbReference type="CDD" id="cd18437">
    <property type="entry name" value="BRCT_BRC1_like_rpt3"/>
    <property type="match status" value="1"/>
</dbReference>
<gene>
    <name evidence="3" type="primary">brc1</name>
    <name evidence="3" type="ORF">LOCC1_G003904</name>
</gene>
<reference evidence="3 4" key="1">
    <citation type="submission" date="2018-05" db="EMBL/GenBank/DDBJ databases">
        <title>Genome sequencing and assembly of the regulated plant pathogen Lachnellula willkommii and related sister species for the development of diagnostic species identification markers.</title>
        <authorList>
            <person name="Giroux E."/>
            <person name="Bilodeau G."/>
        </authorList>
    </citation>
    <scope>NUCLEOTIDE SEQUENCE [LARGE SCALE GENOMIC DNA]</scope>
    <source>
        <strain evidence="3 4">CBS 160.35</strain>
    </source>
</reference>
<dbReference type="GO" id="GO:0035361">
    <property type="term" value="C:Cul8-RING ubiquitin ligase complex"/>
    <property type="evidence" value="ECO:0007669"/>
    <property type="project" value="TreeGrafter"/>
</dbReference>
<dbReference type="OrthoDB" id="342264at2759"/>
<dbReference type="FunFam" id="3.40.50.10190:FF:000048">
    <property type="entry name" value="DNA repair protein Rtt107"/>
    <property type="match status" value="1"/>
</dbReference>
<dbReference type="GO" id="GO:0006302">
    <property type="term" value="P:double-strand break repair"/>
    <property type="evidence" value="ECO:0007669"/>
    <property type="project" value="TreeGrafter"/>
</dbReference>
<feature type="compositionally biased region" description="Polar residues" evidence="1">
    <location>
        <begin position="506"/>
        <end position="516"/>
    </location>
</feature>
<dbReference type="AlphaFoldDB" id="A0A8H8RTK5"/>
<evidence type="ECO:0000313" key="3">
    <source>
        <dbReference type="EMBL" id="TVY40689.1"/>
    </source>
</evidence>
<dbReference type="InterPro" id="IPR001357">
    <property type="entry name" value="BRCT_dom"/>
</dbReference>
<dbReference type="PANTHER" id="PTHR47667">
    <property type="entry name" value="REGULATOR OF TY1 TRANSPOSITION PROTEIN 107"/>
    <property type="match status" value="1"/>
</dbReference>
<protein>
    <submittedName>
        <fullName evidence="3">BRCT-containing protein</fullName>
    </submittedName>
</protein>
<dbReference type="SMART" id="SM00292">
    <property type="entry name" value="BRCT"/>
    <property type="match status" value="5"/>
</dbReference>
<name>A0A8H8RTK5_9HELO</name>
<evidence type="ECO:0000313" key="4">
    <source>
        <dbReference type="Proteomes" id="UP000443090"/>
    </source>
</evidence>
<dbReference type="CDD" id="cd17743">
    <property type="entry name" value="BRCT_BRC1_like_rpt5"/>
    <property type="match status" value="1"/>
</dbReference>
<feature type="compositionally biased region" description="Basic residues" evidence="1">
    <location>
        <begin position="493"/>
        <end position="505"/>
    </location>
</feature>
<dbReference type="GO" id="GO:1990683">
    <property type="term" value="P:DNA double-strand break attachment to nuclear envelope"/>
    <property type="evidence" value="ECO:0007669"/>
    <property type="project" value="TreeGrafter"/>
</dbReference>
<evidence type="ECO:0000259" key="2">
    <source>
        <dbReference type="PROSITE" id="PS50172"/>
    </source>
</evidence>
<dbReference type="GO" id="GO:0005634">
    <property type="term" value="C:nucleus"/>
    <property type="evidence" value="ECO:0007669"/>
    <property type="project" value="TreeGrafter"/>
</dbReference>
<dbReference type="Pfam" id="PF00533">
    <property type="entry name" value="BRCT"/>
    <property type="match status" value="1"/>
</dbReference>
<dbReference type="SUPFAM" id="SSF52113">
    <property type="entry name" value="BRCT domain"/>
    <property type="match status" value="5"/>
</dbReference>
<dbReference type="PROSITE" id="PS50172">
    <property type="entry name" value="BRCT"/>
    <property type="match status" value="4"/>
</dbReference>
<feature type="domain" description="BRCT" evidence="2">
    <location>
        <begin position="4"/>
        <end position="101"/>
    </location>
</feature>